<keyword evidence="4" id="KW-1133">Transmembrane helix</keyword>
<dbReference type="InterPro" id="IPR017468">
    <property type="entry name" value="Chain_len_reg_EpsF"/>
</dbReference>
<dbReference type="Pfam" id="PF02706">
    <property type="entry name" value="Wzz"/>
    <property type="match status" value="1"/>
</dbReference>
<dbReference type="InterPro" id="IPR003856">
    <property type="entry name" value="LPS_length_determ_N"/>
</dbReference>
<reference evidence="8" key="1">
    <citation type="submission" date="2000-02" db="EMBL/GenBank/DDBJ databases">
        <title>Sequencing of genes invovled in EPS biosynthesis.</title>
        <authorList>
            <person name="Lee S.-P."/>
        </authorList>
    </citation>
    <scope>NUCLEOTIDE SEQUENCE</scope>
</reference>
<proteinExistence type="predicted"/>
<dbReference type="AlphaFoldDB" id="Q9AIU4"/>
<dbReference type="GO" id="GO:0005886">
    <property type="term" value="C:plasma membrane"/>
    <property type="evidence" value="ECO:0007669"/>
    <property type="project" value="UniProtKB-SubCell"/>
</dbReference>
<evidence type="ECO:0000256" key="5">
    <source>
        <dbReference type="ARBA" id="ARBA00023136"/>
    </source>
</evidence>
<dbReference type="EMBL" id="AF236053">
    <property type="protein sequence ID" value="AAK15032.1"/>
    <property type="molecule type" value="Genomic_DNA"/>
</dbReference>
<feature type="domain" description="Polysaccharide chain length determinant N-terminal" evidence="7">
    <location>
        <begin position="2"/>
        <end position="89"/>
    </location>
</feature>
<evidence type="ECO:0000256" key="6">
    <source>
        <dbReference type="SAM" id="Coils"/>
    </source>
</evidence>
<evidence type="ECO:0000256" key="1">
    <source>
        <dbReference type="ARBA" id="ARBA00004651"/>
    </source>
</evidence>
<organism evidence="8">
    <name type="scientific">Zoogloea ramigera</name>
    <dbReference type="NCBI Taxonomy" id="350"/>
    <lineage>
        <taxon>Bacteria</taxon>
        <taxon>Pseudomonadati</taxon>
        <taxon>Pseudomonadota</taxon>
        <taxon>Betaproteobacteria</taxon>
        <taxon>Rhodocyclales</taxon>
        <taxon>Zoogloeaceae</taxon>
        <taxon>Zoogloea</taxon>
    </lineage>
</organism>
<evidence type="ECO:0000259" key="7">
    <source>
        <dbReference type="Pfam" id="PF02706"/>
    </source>
</evidence>
<keyword evidence="3" id="KW-0812">Transmembrane</keyword>
<dbReference type="PANTHER" id="PTHR32309:SF13">
    <property type="entry name" value="FERRIC ENTEROBACTIN TRANSPORT PROTEIN FEPE"/>
    <property type="match status" value="1"/>
</dbReference>
<evidence type="ECO:0000256" key="4">
    <source>
        <dbReference type="ARBA" id="ARBA00022989"/>
    </source>
</evidence>
<dbReference type="PANTHER" id="PTHR32309">
    <property type="entry name" value="TYROSINE-PROTEIN KINASE"/>
    <property type="match status" value="1"/>
</dbReference>
<dbReference type="NCBIfam" id="TIGR03017">
    <property type="entry name" value="EpsF"/>
    <property type="match status" value="1"/>
</dbReference>
<keyword evidence="2" id="KW-1003">Cell membrane</keyword>
<keyword evidence="5" id="KW-0472">Membrane</keyword>
<feature type="coiled-coil region" evidence="6">
    <location>
        <begin position="180"/>
        <end position="277"/>
    </location>
</feature>
<evidence type="ECO:0000256" key="3">
    <source>
        <dbReference type="ARBA" id="ARBA00022692"/>
    </source>
</evidence>
<protein>
    <submittedName>
        <fullName evidence="8">Putative EPS protein 2</fullName>
    </submittedName>
</protein>
<sequence length="395" mass="43325">MNFTHLFLALRARYKIVLLILAVTVAAALAITAMMPKVYKASTSLVLNTKGVDPITGVTLPVQLMTGYVATQADIIRSKSVALKAVENLRLAESAAVQEQFREARGGQGSIKEWLAGLLLAKVDVEPSRDSSVLTINFRGNDPQFVAAVANAFAQGYLRFHGAAQDRSGTAGIGLINTQIKLLREQYELAQSRLSKYQKENNIYSADNRVDVETARLNELSSQLVQVQGQLMEAESRSRQATGNAGASPDVLNNGLIQSLKSQLATAEARFADTSQRLASNHPQYISAKSEVDKLRSNLDEQIRIASTGVASSSNIYRQRENELRSALSAQKARVLELNGARDEFVVLSNEVDNARRSYESAMQRYNQTNLEARPASPISCCPRPKCRAARRRRA</sequence>
<keyword evidence="6" id="KW-0175">Coiled coil</keyword>
<evidence type="ECO:0000313" key="8">
    <source>
        <dbReference type="EMBL" id="AAK15032.1"/>
    </source>
</evidence>
<dbReference type="InterPro" id="IPR050445">
    <property type="entry name" value="Bact_polysacc_biosynth/exp"/>
</dbReference>
<name>Q9AIU4_ZOORA</name>
<feature type="coiled-coil region" evidence="6">
    <location>
        <begin position="338"/>
        <end position="372"/>
    </location>
</feature>
<dbReference type="GO" id="GO:0004713">
    <property type="term" value="F:protein tyrosine kinase activity"/>
    <property type="evidence" value="ECO:0007669"/>
    <property type="project" value="TreeGrafter"/>
</dbReference>
<comment type="subcellular location">
    <subcellularLocation>
        <location evidence="1">Cell membrane</location>
        <topology evidence="1">Multi-pass membrane protein</topology>
    </subcellularLocation>
</comment>
<evidence type="ECO:0000256" key="2">
    <source>
        <dbReference type="ARBA" id="ARBA00022475"/>
    </source>
</evidence>
<accession>Q9AIU4</accession>